<sequence length="150" mass="16161">MRRTGEGFFVSRKSWVVAAVCLILTVVLSGCGSDDDDDAGVRSYIGSHYTRATKLDEANNGIAYTSNKSPTATADEITKGVRQLDRRTAGATTYLQYRDDIIAISPNGTGARILLDDYRNGHRRHHSAVSAFGWPSDNSSFRGGGSGEGK</sequence>
<gene>
    <name evidence="2" type="ORF">GCM10011588_19950</name>
</gene>
<reference evidence="2" key="2">
    <citation type="submission" date="2020-09" db="EMBL/GenBank/DDBJ databases">
        <authorList>
            <person name="Sun Q."/>
            <person name="Zhou Y."/>
        </authorList>
    </citation>
    <scope>NUCLEOTIDE SEQUENCE</scope>
    <source>
        <strain evidence="2">CGMCC 4.3508</strain>
    </source>
</reference>
<dbReference type="EMBL" id="BMMH01000003">
    <property type="protein sequence ID" value="GGL05449.1"/>
    <property type="molecule type" value="Genomic_DNA"/>
</dbReference>
<dbReference type="Pfam" id="PF14042">
    <property type="entry name" value="DUF4247"/>
    <property type="match status" value="1"/>
</dbReference>
<dbReference type="PROSITE" id="PS51257">
    <property type="entry name" value="PROKAR_LIPOPROTEIN"/>
    <property type="match status" value="1"/>
</dbReference>
<evidence type="ECO:0000313" key="2">
    <source>
        <dbReference type="EMBL" id="GGL05449.1"/>
    </source>
</evidence>
<evidence type="ECO:0000256" key="1">
    <source>
        <dbReference type="SAM" id="MobiDB-lite"/>
    </source>
</evidence>
<comment type="caution">
    <text evidence="2">The sequence shown here is derived from an EMBL/GenBank/DDBJ whole genome shotgun (WGS) entry which is preliminary data.</text>
</comment>
<name>A0A917RG20_9NOCA</name>
<accession>A0A917RG20</accession>
<dbReference type="InterPro" id="IPR025341">
    <property type="entry name" value="DUF4247"/>
</dbReference>
<keyword evidence="3" id="KW-1185">Reference proteome</keyword>
<protein>
    <submittedName>
        <fullName evidence="2">Lipoprotein</fullName>
    </submittedName>
</protein>
<proteinExistence type="predicted"/>
<keyword evidence="2" id="KW-0449">Lipoprotein</keyword>
<reference evidence="2" key="1">
    <citation type="journal article" date="2014" name="Int. J. Syst. Evol. Microbiol.">
        <title>Complete genome sequence of Corynebacterium casei LMG S-19264T (=DSM 44701T), isolated from a smear-ripened cheese.</title>
        <authorList>
            <consortium name="US DOE Joint Genome Institute (JGI-PGF)"/>
            <person name="Walter F."/>
            <person name="Albersmeier A."/>
            <person name="Kalinowski J."/>
            <person name="Ruckert C."/>
        </authorList>
    </citation>
    <scope>NUCLEOTIDE SEQUENCE</scope>
    <source>
        <strain evidence="2">CGMCC 4.3508</strain>
    </source>
</reference>
<dbReference type="Proteomes" id="UP000638263">
    <property type="component" value="Unassembled WGS sequence"/>
</dbReference>
<evidence type="ECO:0000313" key="3">
    <source>
        <dbReference type="Proteomes" id="UP000638263"/>
    </source>
</evidence>
<dbReference type="AlphaFoldDB" id="A0A917RG20"/>
<feature type="region of interest" description="Disordered" evidence="1">
    <location>
        <begin position="131"/>
        <end position="150"/>
    </location>
</feature>
<organism evidence="2 3">
    <name type="scientific">Nocardia jinanensis</name>
    <dbReference type="NCBI Taxonomy" id="382504"/>
    <lineage>
        <taxon>Bacteria</taxon>
        <taxon>Bacillati</taxon>
        <taxon>Actinomycetota</taxon>
        <taxon>Actinomycetes</taxon>
        <taxon>Mycobacteriales</taxon>
        <taxon>Nocardiaceae</taxon>
        <taxon>Nocardia</taxon>
    </lineage>
</organism>